<comment type="caution">
    <text evidence="1">The sequence shown here is derived from an EMBL/GenBank/DDBJ whole genome shotgun (WGS) entry which is preliminary data.</text>
</comment>
<name>A0A8S1HAV2_9PELO</name>
<evidence type="ECO:0000313" key="2">
    <source>
        <dbReference type="Proteomes" id="UP000835052"/>
    </source>
</evidence>
<sequence>MLTLDKEKATTNVLAALVTQQETQVPPGAKKVSASRDKAHAKIQKVIGEVCKKSGTTYGHARKIVRLAVEMIACVQTCAAF</sequence>
<proteinExistence type="predicted"/>
<dbReference type="AlphaFoldDB" id="A0A8S1HAV2"/>
<keyword evidence="2" id="KW-1185">Reference proteome</keyword>
<gene>
    <name evidence="1" type="ORF">CAUJ_LOCUS9312</name>
</gene>
<dbReference type="Proteomes" id="UP000835052">
    <property type="component" value="Unassembled WGS sequence"/>
</dbReference>
<evidence type="ECO:0000313" key="1">
    <source>
        <dbReference type="EMBL" id="CAD6193393.1"/>
    </source>
</evidence>
<organism evidence="1 2">
    <name type="scientific">Caenorhabditis auriculariae</name>
    <dbReference type="NCBI Taxonomy" id="2777116"/>
    <lineage>
        <taxon>Eukaryota</taxon>
        <taxon>Metazoa</taxon>
        <taxon>Ecdysozoa</taxon>
        <taxon>Nematoda</taxon>
        <taxon>Chromadorea</taxon>
        <taxon>Rhabditida</taxon>
        <taxon>Rhabditina</taxon>
        <taxon>Rhabditomorpha</taxon>
        <taxon>Rhabditoidea</taxon>
        <taxon>Rhabditidae</taxon>
        <taxon>Peloderinae</taxon>
        <taxon>Caenorhabditis</taxon>
    </lineage>
</organism>
<dbReference type="EMBL" id="CAJGYM010000035">
    <property type="protein sequence ID" value="CAD6193393.1"/>
    <property type="molecule type" value="Genomic_DNA"/>
</dbReference>
<reference evidence="1" key="1">
    <citation type="submission" date="2020-10" db="EMBL/GenBank/DDBJ databases">
        <authorList>
            <person name="Kikuchi T."/>
        </authorList>
    </citation>
    <scope>NUCLEOTIDE SEQUENCE</scope>
    <source>
        <strain evidence="1">NKZ352</strain>
    </source>
</reference>
<accession>A0A8S1HAV2</accession>
<protein>
    <submittedName>
        <fullName evidence="1">Uncharacterized protein</fullName>
    </submittedName>
</protein>